<evidence type="ECO:0000313" key="2">
    <source>
        <dbReference type="WBParaSite" id="ES5_v2.g16279.t1"/>
    </source>
</evidence>
<dbReference type="Proteomes" id="UP000887579">
    <property type="component" value="Unplaced"/>
</dbReference>
<protein>
    <submittedName>
        <fullName evidence="2">SSD domain-containing protein</fullName>
    </submittedName>
</protein>
<dbReference type="WBParaSite" id="ES5_v2.g16279.t1">
    <property type="protein sequence ID" value="ES5_v2.g16279.t1"/>
    <property type="gene ID" value="ES5_v2.g16279"/>
</dbReference>
<name>A0AC34FG75_9BILA</name>
<organism evidence="1 2">
    <name type="scientific">Panagrolaimus sp. ES5</name>
    <dbReference type="NCBI Taxonomy" id="591445"/>
    <lineage>
        <taxon>Eukaryota</taxon>
        <taxon>Metazoa</taxon>
        <taxon>Ecdysozoa</taxon>
        <taxon>Nematoda</taxon>
        <taxon>Chromadorea</taxon>
        <taxon>Rhabditida</taxon>
        <taxon>Tylenchina</taxon>
        <taxon>Panagrolaimomorpha</taxon>
        <taxon>Panagrolaimoidea</taxon>
        <taxon>Panagrolaimidae</taxon>
        <taxon>Panagrolaimus</taxon>
    </lineage>
</organism>
<accession>A0AC34FG75</accession>
<proteinExistence type="predicted"/>
<sequence length="902" mass="103955">MRCHIPTLDKPLMRLFAWFTRNYLVDYYWLFIILPFILTGFLSCGFIWIAELTLLDAKRLYTPQSAPVWEEEKLLKKLWPIRTNEFLPERTFEWNRYVYLVVHGREIDGYETHTYPNILEEKYLNEIEKLEASITTDVKFPMKDKWRTAETAHINETVNFEDICLNWNGDCFRQTGIIKLLKNRFEFESHGIGITFPRANTKGSPIYLAFNVGGVETFKNDSIKVVKGMRLWYFFRFDTPEFDQMGIEFENEAIKYVEQYWSNNSLLEVHGKHSRIFDQGLTNNANRLKPYFAVTVIVLIAFTSVYSMKWIFGSQRGSNCIGMSLHIDWLRSKPVLALGGVLSSGMAIVSGIGLLLWFGCFFAEITLVAPFLVLSIGVDDMFITVAAWHNTELKFPGKSKEVLKERMVEAMSEASVAIFITSMTDVFSFAIGCWTDILAVRGFCMMTSACMFFTFLYQVTFFAALMVLSAKHQMEGRNACIPCLQAHDFYAVDTPTNPPSTASSTAKIHVIDKNVINQKNVEKQLSKYVVPASPQHQIQRQPSHYGTNQPTDDDIQIADKNRGYMGSFFRKYYVNFILNWKTKIVIFIIFIAYIALSIWGLVTMEQGLDYDKLLLKTDPLTRTLNVEIELFHGGDQIEIAIVKAPNMTYPSNRKLIENIVKEFETVEYSIGPKGTQFWAREYEKYSNNTGAFLQDDHFSWVRGVYEWSQLFAFYKLWSQDFVWQNEHDLDLLKLKSFRFRIGVTEFNTPTDLVRVTQKIRDIAAKYPDLQIITYQQSRPIADQLNVILPNTLQNDSLALICMILIALLFIPNPICTFWITIAIITIDLGVIGFLSLWSVKLDPISMITLILAIGFSIEFSAHVTYGFVSNPGNLTPKERCIDSMEKLAWPGKYLVIILFFSF</sequence>
<evidence type="ECO:0000313" key="1">
    <source>
        <dbReference type="Proteomes" id="UP000887579"/>
    </source>
</evidence>
<reference evidence="2" key="1">
    <citation type="submission" date="2022-11" db="UniProtKB">
        <authorList>
            <consortium name="WormBaseParasite"/>
        </authorList>
    </citation>
    <scope>IDENTIFICATION</scope>
</reference>